<evidence type="ECO:0000313" key="3">
    <source>
        <dbReference type="Proteomes" id="UP000558997"/>
    </source>
</evidence>
<organism evidence="2 3">
    <name type="scientific">Kribbella solani</name>
    <dbReference type="NCBI Taxonomy" id="236067"/>
    <lineage>
        <taxon>Bacteria</taxon>
        <taxon>Bacillati</taxon>
        <taxon>Actinomycetota</taxon>
        <taxon>Actinomycetes</taxon>
        <taxon>Propionibacteriales</taxon>
        <taxon>Kribbellaceae</taxon>
        <taxon>Kribbella</taxon>
    </lineage>
</organism>
<dbReference type="EMBL" id="JACHNF010000001">
    <property type="protein sequence ID" value="MBB5979617.1"/>
    <property type="molecule type" value="Genomic_DNA"/>
</dbReference>
<proteinExistence type="predicted"/>
<evidence type="ECO:0000256" key="1">
    <source>
        <dbReference type="SAM" id="MobiDB-lite"/>
    </source>
</evidence>
<gene>
    <name evidence="2" type="ORF">HDA44_002958</name>
</gene>
<name>A0A841DTH9_9ACTN</name>
<dbReference type="AlphaFoldDB" id="A0A841DTH9"/>
<keyword evidence="3" id="KW-1185">Reference proteome</keyword>
<evidence type="ECO:0000313" key="2">
    <source>
        <dbReference type="EMBL" id="MBB5979617.1"/>
    </source>
</evidence>
<sequence length="182" mass="20916">MTTDKVPTVRIHPPRRMPMHQQHKAVPHQHTNRNPHPFNHNPTLTANTLPQPLDRCGWIICKVEDPERGRIAAAWVRALMLLIARDRRTRIDPRQRCSNALLIRGLEFDSHVRELRSAPPNLDIQNHGIRSCMNTRAQEVLGRVSPGRQLDHRDPPVASTHRSDHPEPRHRLPGELTPPHAQ</sequence>
<comment type="caution">
    <text evidence="2">The sequence shown here is derived from an EMBL/GenBank/DDBJ whole genome shotgun (WGS) entry which is preliminary data.</text>
</comment>
<dbReference type="RefSeq" id="WP_184844905.1">
    <property type="nucleotide sequence ID" value="NZ_BAAAVN010000006.1"/>
</dbReference>
<protein>
    <submittedName>
        <fullName evidence="2">Uncharacterized protein</fullName>
    </submittedName>
</protein>
<reference evidence="2 3" key="1">
    <citation type="submission" date="2020-08" db="EMBL/GenBank/DDBJ databases">
        <title>Sequencing the genomes of 1000 actinobacteria strains.</title>
        <authorList>
            <person name="Klenk H.-P."/>
        </authorList>
    </citation>
    <scope>NUCLEOTIDE SEQUENCE [LARGE SCALE GENOMIC DNA]</scope>
    <source>
        <strain evidence="2 3">DSM 17294</strain>
    </source>
</reference>
<feature type="region of interest" description="Disordered" evidence="1">
    <location>
        <begin position="143"/>
        <end position="182"/>
    </location>
</feature>
<dbReference type="Proteomes" id="UP000558997">
    <property type="component" value="Unassembled WGS sequence"/>
</dbReference>
<accession>A0A841DTH9</accession>
<feature type="compositionally biased region" description="Basic and acidic residues" evidence="1">
    <location>
        <begin position="149"/>
        <end position="173"/>
    </location>
</feature>